<dbReference type="InterPro" id="IPR036165">
    <property type="entry name" value="YefM-like_sf"/>
</dbReference>
<proteinExistence type="inferred from homology"/>
<gene>
    <name evidence="3" type="ORF">FHL03_06475</name>
</gene>
<dbReference type="Proteomes" id="UP000436655">
    <property type="component" value="Unassembled WGS sequence"/>
</dbReference>
<organism evidence="3 4">
    <name type="scientific">Companilactobacillus mishanensis</name>
    <dbReference type="NCBI Taxonomy" id="2486008"/>
    <lineage>
        <taxon>Bacteria</taxon>
        <taxon>Bacillati</taxon>
        <taxon>Bacillota</taxon>
        <taxon>Bacilli</taxon>
        <taxon>Lactobacillales</taxon>
        <taxon>Lactobacillaceae</taxon>
        <taxon>Companilactobacillus</taxon>
    </lineage>
</organism>
<dbReference type="RefSeq" id="WP_125704339.1">
    <property type="nucleotide sequence ID" value="NZ_JBHTOO010000004.1"/>
</dbReference>
<accession>A0ABW9P852</accession>
<dbReference type="Pfam" id="PF02604">
    <property type="entry name" value="PhdYeFM_antitox"/>
    <property type="match status" value="1"/>
</dbReference>
<name>A0ABW9P852_9LACO</name>
<sequence length="92" mass="10576">MDAVNYSNFRQQLKKYMKNVNDNNEPLIVTSKNSEDDVVVLSKSDYDSMMETMAVLSNKYLMDKINSGDEQFAADKGKEHKLFEVNNENTVD</sequence>
<protein>
    <recommendedName>
        <fullName evidence="2">Antitoxin</fullName>
    </recommendedName>
</protein>
<evidence type="ECO:0000256" key="2">
    <source>
        <dbReference type="RuleBase" id="RU362080"/>
    </source>
</evidence>
<reference evidence="3 4" key="1">
    <citation type="journal article" date="2019" name="Syst. Appl. Microbiol.">
        <title>Polyphasic characterization of two novel Lactobacillus spp. isolated from blown salami packages: Description of Lactobacillus halodurans sp. nov. and Lactobacillus salsicarnum sp. nov.</title>
        <authorList>
            <person name="Schuster J.A."/>
            <person name="Klingl A."/>
            <person name="Vogel R.F."/>
            <person name="Ehrmann M.A."/>
        </authorList>
    </citation>
    <scope>NUCLEOTIDE SEQUENCE [LARGE SCALE GENOMIC DNA]</scope>
    <source>
        <strain evidence="3 4">TMW 1.2098</strain>
    </source>
</reference>
<dbReference type="EMBL" id="VDFN01000004">
    <property type="protein sequence ID" value="MQS45127.1"/>
    <property type="molecule type" value="Genomic_DNA"/>
</dbReference>
<dbReference type="Gene3D" id="3.40.1620.10">
    <property type="entry name" value="YefM-like domain"/>
    <property type="match status" value="1"/>
</dbReference>
<evidence type="ECO:0000313" key="4">
    <source>
        <dbReference type="Proteomes" id="UP000436655"/>
    </source>
</evidence>
<keyword evidence="4" id="KW-1185">Reference proteome</keyword>
<evidence type="ECO:0000256" key="1">
    <source>
        <dbReference type="ARBA" id="ARBA00009981"/>
    </source>
</evidence>
<dbReference type="PANTHER" id="PTHR33713:SF6">
    <property type="entry name" value="ANTITOXIN YEFM"/>
    <property type="match status" value="1"/>
</dbReference>
<comment type="caution">
    <text evidence="3">The sequence shown here is derived from an EMBL/GenBank/DDBJ whole genome shotgun (WGS) entry which is preliminary data.</text>
</comment>
<dbReference type="SUPFAM" id="SSF143120">
    <property type="entry name" value="YefM-like"/>
    <property type="match status" value="1"/>
</dbReference>
<dbReference type="InterPro" id="IPR006442">
    <property type="entry name" value="Antitoxin_Phd/YefM"/>
</dbReference>
<dbReference type="InterPro" id="IPR051405">
    <property type="entry name" value="phD/YefM_antitoxin"/>
</dbReference>
<comment type="similarity">
    <text evidence="1 2">Belongs to the phD/YefM antitoxin family.</text>
</comment>
<dbReference type="PANTHER" id="PTHR33713">
    <property type="entry name" value="ANTITOXIN YAFN-RELATED"/>
    <property type="match status" value="1"/>
</dbReference>
<comment type="function">
    <text evidence="2">Antitoxin component of a type II toxin-antitoxin (TA) system.</text>
</comment>
<evidence type="ECO:0000313" key="3">
    <source>
        <dbReference type="EMBL" id="MQS45127.1"/>
    </source>
</evidence>
<dbReference type="NCBIfam" id="TIGR01552">
    <property type="entry name" value="phd_fam"/>
    <property type="match status" value="1"/>
</dbReference>